<evidence type="ECO:0000259" key="1">
    <source>
        <dbReference type="Pfam" id="PF04195"/>
    </source>
</evidence>
<accession>K3Z0Q9</accession>
<dbReference type="HOGENOM" id="CLU_2113148_0_0_1"/>
<dbReference type="Proteomes" id="UP000004995">
    <property type="component" value="Unassembled WGS sequence"/>
</dbReference>
<reference evidence="2" key="2">
    <citation type="submission" date="2018-08" db="UniProtKB">
        <authorList>
            <consortium name="EnsemblPlants"/>
        </authorList>
    </citation>
    <scope>IDENTIFICATION</scope>
    <source>
        <strain evidence="2">Yugu1</strain>
    </source>
</reference>
<evidence type="ECO:0000313" key="3">
    <source>
        <dbReference type="Proteomes" id="UP000004995"/>
    </source>
</evidence>
<feature type="domain" description="Transposase (putative) gypsy type" evidence="1">
    <location>
        <begin position="22"/>
        <end position="77"/>
    </location>
</feature>
<dbReference type="InterPro" id="IPR007321">
    <property type="entry name" value="Transposase_28"/>
</dbReference>
<reference evidence="3" key="1">
    <citation type="journal article" date="2012" name="Nat. Biotechnol.">
        <title>Reference genome sequence of the model plant Setaria.</title>
        <authorList>
            <person name="Bennetzen J.L."/>
            <person name="Schmutz J."/>
            <person name="Wang H."/>
            <person name="Percifield R."/>
            <person name="Hawkins J."/>
            <person name="Pontaroli A.C."/>
            <person name="Estep M."/>
            <person name="Feng L."/>
            <person name="Vaughn J.N."/>
            <person name="Grimwood J."/>
            <person name="Jenkins J."/>
            <person name="Barry K."/>
            <person name="Lindquist E."/>
            <person name="Hellsten U."/>
            <person name="Deshpande S."/>
            <person name="Wang X."/>
            <person name="Wu X."/>
            <person name="Mitros T."/>
            <person name="Triplett J."/>
            <person name="Yang X."/>
            <person name="Ye C.Y."/>
            <person name="Mauro-Herrera M."/>
            <person name="Wang L."/>
            <person name="Li P."/>
            <person name="Sharma M."/>
            <person name="Sharma R."/>
            <person name="Ronald P.C."/>
            <person name="Panaud O."/>
            <person name="Kellogg E.A."/>
            <person name="Brutnell T.P."/>
            <person name="Doust A.N."/>
            <person name="Tuskan G.A."/>
            <person name="Rokhsar D."/>
            <person name="Devos K.M."/>
        </authorList>
    </citation>
    <scope>NUCLEOTIDE SEQUENCE [LARGE SCALE GENOMIC DNA]</scope>
    <source>
        <strain evidence="3">cv. Yugu1</strain>
    </source>
</reference>
<protein>
    <recommendedName>
        <fullName evidence="1">Transposase (putative) gypsy type domain-containing protein</fullName>
    </recommendedName>
</protein>
<dbReference type="Gramene" id="KQL28896">
    <property type="protein sequence ID" value="KQL28896"/>
    <property type="gene ID" value="SETIT_020126mg"/>
</dbReference>
<evidence type="ECO:0000313" key="2">
    <source>
        <dbReference type="EnsemblPlants" id="KQL28896"/>
    </source>
</evidence>
<dbReference type="AlphaFoldDB" id="K3Z0Q9"/>
<dbReference type="EMBL" id="AGNK02000138">
    <property type="status" value="NOT_ANNOTATED_CDS"/>
    <property type="molecule type" value="Genomic_DNA"/>
</dbReference>
<proteinExistence type="predicted"/>
<organism evidence="2 3">
    <name type="scientific">Setaria italica</name>
    <name type="common">Foxtail millet</name>
    <name type="synonym">Panicum italicum</name>
    <dbReference type="NCBI Taxonomy" id="4555"/>
    <lineage>
        <taxon>Eukaryota</taxon>
        <taxon>Viridiplantae</taxon>
        <taxon>Streptophyta</taxon>
        <taxon>Embryophyta</taxon>
        <taxon>Tracheophyta</taxon>
        <taxon>Spermatophyta</taxon>
        <taxon>Magnoliopsida</taxon>
        <taxon>Liliopsida</taxon>
        <taxon>Poales</taxon>
        <taxon>Poaceae</taxon>
        <taxon>PACMAD clade</taxon>
        <taxon>Panicoideae</taxon>
        <taxon>Panicodae</taxon>
        <taxon>Paniceae</taxon>
        <taxon>Cenchrinae</taxon>
        <taxon>Setaria</taxon>
    </lineage>
</organism>
<dbReference type="Pfam" id="PF04195">
    <property type="entry name" value="Transposase_28"/>
    <property type="match status" value="1"/>
</dbReference>
<keyword evidence="3" id="KW-1185">Reference proteome</keyword>
<name>K3Z0Q9_SETIT</name>
<sequence>MIVSASPPSSEVIPKLEDNEVVIFWDLLFIGLRFELDPVLVDILRPFDIYLHQLTPNTLIRLSTYIWICKTTKIKASAAGFAAAHKVHHQPKYLLEDEGGEVIEKEAQFRCLNFI</sequence>
<dbReference type="EnsemblPlants" id="KQL28896">
    <property type="protein sequence ID" value="KQL28896"/>
    <property type="gene ID" value="SETIT_020126mg"/>
</dbReference>
<dbReference type="InParanoid" id="K3Z0Q9"/>